<gene>
    <name evidence="2" type="ORF">N8K70_06790</name>
</gene>
<dbReference type="SUPFAM" id="SSF54427">
    <property type="entry name" value="NTF2-like"/>
    <property type="match status" value="1"/>
</dbReference>
<keyword evidence="1" id="KW-0472">Membrane</keyword>
<keyword evidence="1" id="KW-1133">Transmembrane helix</keyword>
<evidence type="ECO:0000313" key="3">
    <source>
        <dbReference type="Proteomes" id="UP001305498"/>
    </source>
</evidence>
<feature type="transmembrane region" description="Helical" evidence="1">
    <location>
        <begin position="7"/>
        <end position="27"/>
    </location>
</feature>
<keyword evidence="3" id="KW-1185">Reference proteome</keyword>
<accession>A0AA97FJE5</accession>
<organism evidence="2 3">
    <name type="scientific">Microbacterium betulae</name>
    <dbReference type="NCBI Taxonomy" id="2981139"/>
    <lineage>
        <taxon>Bacteria</taxon>
        <taxon>Bacillati</taxon>
        <taxon>Actinomycetota</taxon>
        <taxon>Actinomycetes</taxon>
        <taxon>Micrococcales</taxon>
        <taxon>Microbacteriaceae</taxon>
        <taxon>Microbacterium</taxon>
    </lineage>
</organism>
<dbReference type="RefSeq" id="WP_317140840.1">
    <property type="nucleotide sequence ID" value="NZ_CP118157.1"/>
</dbReference>
<name>A0AA97FJE5_9MICO</name>
<reference evidence="2 3" key="1">
    <citation type="submission" date="2023-02" db="EMBL/GenBank/DDBJ databases">
        <title>Microbacterium betulae sp. nov., isolated from birch wood.</title>
        <authorList>
            <person name="Pasciak M."/>
            <person name="Pawlik K.J."/>
            <person name="Martynowski D."/>
            <person name="Laczmanski L."/>
            <person name="Ciekot J."/>
            <person name="Szponar B."/>
            <person name="Wojcik-Fatla A."/>
            <person name="Mackiewicz B."/>
            <person name="Farian E."/>
            <person name="Cholewa G."/>
            <person name="Cholewa A."/>
            <person name="Dutkiewicz J."/>
        </authorList>
    </citation>
    <scope>NUCLEOTIDE SEQUENCE [LARGE SCALE GENOMIC DNA]</scope>
    <source>
        <strain evidence="2 3">AB</strain>
    </source>
</reference>
<evidence type="ECO:0000256" key="1">
    <source>
        <dbReference type="SAM" id="Phobius"/>
    </source>
</evidence>
<dbReference type="EMBL" id="CP118157">
    <property type="protein sequence ID" value="WOF24368.1"/>
    <property type="molecule type" value="Genomic_DNA"/>
</dbReference>
<dbReference type="InterPro" id="IPR032710">
    <property type="entry name" value="NTF2-like_dom_sf"/>
</dbReference>
<keyword evidence="1" id="KW-0812">Transmembrane</keyword>
<evidence type="ECO:0000313" key="2">
    <source>
        <dbReference type="EMBL" id="WOF24368.1"/>
    </source>
</evidence>
<protein>
    <submittedName>
        <fullName evidence="2">Uncharacterized protein</fullName>
    </submittedName>
</protein>
<dbReference type="Proteomes" id="UP001305498">
    <property type="component" value="Chromosome"/>
</dbReference>
<dbReference type="KEGG" id="mbet:N8K70_06790"/>
<proteinExistence type="predicted"/>
<dbReference type="AlphaFoldDB" id="A0AA97FJE5"/>
<sequence>MKKPAMIALAGAGVIAAGALVVGFWLFGREPTAEDVAERYLDALVTGDADGVRAVLADTDAVPEQTWSAFEGASAHLGEASLTGVETTEDTARARAAVTLDGEAYDLAFDLTRTDAGGWRLDEAPLTEVAVSSSRGTWIGLDGEPVALDDGTTTLSLLPGSYTVAGWPSTYLEGEALVLAGVDAAAASVEIDPSFTEQAQADAEAQLTAYLEGCLEPADDVDPGCGMVVPWPVDLAEATEVVYRADAMPDVAVDLDAGTFDATGGSVVATVRGVLSDGTEGEFSYRTDDWSVYGAISADGEGLLLSVY</sequence>